<keyword evidence="3" id="KW-1185">Reference proteome</keyword>
<keyword evidence="2" id="KW-0560">Oxidoreductase</keyword>
<dbReference type="PANTHER" id="PTHR34846:SF10">
    <property type="entry name" value="CYTOPLASMIC PROTEIN"/>
    <property type="match status" value="1"/>
</dbReference>
<evidence type="ECO:0000259" key="1">
    <source>
        <dbReference type="Pfam" id="PF02627"/>
    </source>
</evidence>
<feature type="domain" description="Carboxymuconolactone decarboxylase-like" evidence="1">
    <location>
        <begin position="27"/>
        <end position="94"/>
    </location>
</feature>
<dbReference type="InterPro" id="IPR004675">
    <property type="entry name" value="AhpD_core"/>
</dbReference>
<dbReference type="SUPFAM" id="SSF69118">
    <property type="entry name" value="AhpD-like"/>
    <property type="match status" value="1"/>
</dbReference>
<dbReference type="Proteomes" id="UP000198748">
    <property type="component" value="Unassembled WGS sequence"/>
</dbReference>
<sequence>MQARINLQETGHSALKTMYGVGAYLAKARVEQNLLNLIYLRVSQINGCAFCIDMHSKDLRAEGEAEQRLYLLNAWREAPFYSDRERAALAYAEAVTVLKDREVTDEIFDAVNAHFNDEEIVDLTLAITTINSYNRFNIAFRTVAGGYQPGQFAVH</sequence>
<organism evidence="2 3">
    <name type="scientific">Dyadobacter soli</name>
    <dbReference type="NCBI Taxonomy" id="659014"/>
    <lineage>
        <taxon>Bacteria</taxon>
        <taxon>Pseudomonadati</taxon>
        <taxon>Bacteroidota</taxon>
        <taxon>Cytophagia</taxon>
        <taxon>Cytophagales</taxon>
        <taxon>Spirosomataceae</taxon>
        <taxon>Dyadobacter</taxon>
    </lineage>
</organism>
<dbReference type="EMBL" id="FNAN01000012">
    <property type="protein sequence ID" value="SDF79159.1"/>
    <property type="molecule type" value="Genomic_DNA"/>
</dbReference>
<dbReference type="InterPro" id="IPR029032">
    <property type="entry name" value="AhpD-like"/>
</dbReference>
<accession>A0A1G7P0K0</accession>
<dbReference type="AlphaFoldDB" id="A0A1G7P0K0"/>
<dbReference type="NCBIfam" id="TIGR00778">
    <property type="entry name" value="ahpD_dom"/>
    <property type="match status" value="1"/>
</dbReference>
<protein>
    <submittedName>
        <fullName evidence="2">Alkylhydroperoxidase AhpD family core domain-containing protein</fullName>
    </submittedName>
</protein>
<dbReference type="InterPro" id="IPR003779">
    <property type="entry name" value="CMD-like"/>
</dbReference>
<evidence type="ECO:0000313" key="3">
    <source>
        <dbReference type="Proteomes" id="UP000198748"/>
    </source>
</evidence>
<name>A0A1G7P0K0_9BACT</name>
<dbReference type="Pfam" id="PF02627">
    <property type="entry name" value="CMD"/>
    <property type="match status" value="1"/>
</dbReference>
<reference evidence="3" key="1">
    <citation type="submission" date="2016-10" db="EMBL/GenBank/DDBJ databases">
        <authorList>
            <person name="Varghese N."/>
            <person name="Submissions S."/>
        </authorList>
    </citation>
    <scope>NUCLEOTIDE SEQUENCE [LARGE SCALE GENOMIC DNA]</scope>
    <source>
        <strain evidence="3">DSM 25329</strain>
    </source>
</reference>
<gene>
    <name evidence="2" type="ORF">SAMN04487996_112207</name>
</gene>
<dbReference type="RefSeq" id="WP_090154210.1">
    <property type="nucleotide sequence ID" value="NZ_FNAN01000012.1"/>
</dbReference>
<dbReference type="PANTHER" id="PTHR34846">
    <property type="entry name" value="4-CARBOXYMUCONOLACTONE DECARBOXYLASE FAMILY PROTEIN (AFU_ORTHOLOGUE AFUA_6G11590)"/>
    <property type="match status" value="1"/>
</dbReference>
<keyword evidence="2" id="KW-0575">Peroxidase</keyword>
<dbReference type="OrthoDB" id="9801997at2"/>
<evidence type="ECO:0000313" key="2">
    <source>
        <dbReference type="EMBL" id="SDF79159.1"/>
    </source>
</evidence>
<dbReference type="GO" id="GO:0051920">
    <property type="term" value="F:peroxiredoxin activity"/>
    <property type="evidence" value="ECO:0007669"/>
    <property type="project" value="InterPro"/>
</dbReference>
<proteinExistence type="predicted"/>
<dbReference type="Gene3D" id="1.20.1290.10">
    <property type="entry name" value="AhpD-like"/>
    <property type="match status" value="1"/>
</dbReference>